<evidence type="ECO:0000256" key="3">
    <source>
        <dbReference type="ARBA" id="ARBA00022692"/>
    </source>
</evidence>
<dbReference type="CDD" id="cd00130">
    <property type="entry name" value="PAS"/>
    <property type="match status" value="1"/>
</dbReference>
<evidence type="ECO:0000256" key="8">
    <source>
        <dbReference type="SAM" id="Coils"/>
    </source>
</evidence>
<evidence type="ECO:0000256" key="5">
    <source>
        <dbReference type="ARBA" id="ARBA00023136"/>
    </source>
</evidence>
<evidence type="ECO:0000259" key="10">
    <source>
        <dbReference type="PROSITE" id="PS50111"/>
    </source>
</evidence>
<dbReference type="GO" id="GO:0007165">
    <property type="term" value="P:signal transduction"/>
    <property type="evidence" value="ECO:0007669"/>
    <property type="project" value="UniProtKB-KW"/>
</dbReference>
<comment type="caution">
    <text evidence="12">The sequence shown here is derived from an EMBL/GenBank/DDBJ whole genome shotgun (WGS) entry which is preliminary data.</text>
</comment>
<keyword evidence="3 9" id="KW-0812">Transmembrane</keyword>
<dbReference type="InterPro" id="IPR000014">
    <property type="entry name" value="PAS"/>
</dbReference>
<dbReference type="SMART" id="SM00283">
    <property type="entry name" value="MA"/>
    <property type="match status" value="1"/>
</dbReference>
<evidence type="ECO:0000313" key="12">
    <source>
        <dbReference type="EMBL" id="MBR0670846.1"/>
    </source>
</evidence>
<name>A0A9X9WUL7_9PROT</name>
<sequence length="820" mass="85792">MRVNEPVIDQEIEVPSGEVLVSRTDTGGRVVFANAAFARISGFGEKELLGAPHNIVRHPDMPPEAFADLWACIKAGRPWDGLVKNRAKSGAFYWVRANVTPVEEAGAVTGYISIRSRPTAEEKAAAGTAYAAIRAGRGQGIGLRDGELVRTGWRARFAEWRGSVTIRVGAALAAAVLASAGAGLVALAGMRDSNEALRVVYEQHTAPAARLTDALDLLRDNGAQLAMIPAELRGGHPAAERLRRIRDQVGHVSAAWEGYAALPRPAEEHAAAARFLTAREAWMRDGLAPALRLAEAGDAQALEAHMRDRGLPLITPTVGALREILERQLRAAGEAHASARANLTARAWQAAMVALLAMLVAAFCAWRAVLAVRRPVAALEEQLLAVAARDYGRPLAPPSAREFHRVFSLQRMLRARLAFADAERAARERQAAEERRRAIGELAGTVEAESRGAVDTVAARTGSIAAETEAMAAIAARLSERADGMAGVSSDARDAVEAVAAAAEELAASIHEITAQAARTGEITRRAVSGGEAAEQAIRHLSETVGRIGEVVHLIRAVAGQTNLLALNATIEAARAGEAGKGFAVVAGEVKNLAGQTARSTEEIGRQIAEIQGSTEAAVAAVAGIGGMIAEIAEAAGAIAAAMEQQAAVTQEIARNVAQSGQAVRRMSDEAEAVSTAAREAGVRAEGVSGTTAAVNADVEALQGKLVEVVRTSVAEADRRLSQHFAVRAACRVELASGVQEGRLVSVSAHGALVAGLSGVQEGQALVLVLPDHRGLRLRAEARALGLNGIHIEIDAADDGLAWQAAITAMRREEGSRAAA</sequence>
<feature type="coiled-coil region" evidence="8">
    <location>
        <begin position="415"/>
        <end position="442"/>
    </location>
</feature>
<accession>A0A9X9WUL7</accession>
<keyword evidence="5 9" id="KW-0472">Membrane</keyword>
<dbReference type="Gene3D" id="1.10.287.950">
    <property type="entry name" value="Methyl-accepting chemotaxis protein"/>
    <property type="match status" value="1"/>
</dbReference>
<evidence type="ECO:0000259" key="11">
    <source>
        <dbReference type="PROSITE" id="PS50112"/>
    </source>
</evidence>
<organism evidence="12 13">
    <name type="scientific">Neoroseomonas soli</name>
    <dbReference type="NCBI Taxonomy" id="1081025"/>
    <lineage>
        <taxon>Bacteria</taxon>
        <taxon>Pseudomonadati</taxon>
        <taxon>Pseudomonadota</taxon>
        <taxon>Alphaproteobacteria</taxon>
        <taxon>Acetobacterales</taxon>
        <taxon>Acetobacteraceae</taxon>
        <taxon>Neoroseomonas</taxon>
    </lineage>
</organism>
<keyword evidence="2" id="KW-1003">Cell membrane</keyword>
<dbReference type="InterPro" id="IPR003122">
    <property type="entry name" value="Tar_rcpt_lig-bd"/>
</dbReference>
<evidence type="ECO:0000256" key="1">
    <source>
        <dbReference type="ARBA" id="ARBA00004651"/>
    </source>
</evidence>
<feature type="transmembrane region" description="Helical" evidence="9">
    <location>
        <begin position="168"/>
        <end position="188"/>
    </location>
</feature>
<evidence type="ECO:0000313" key="13">
    <source>
        <dbReference type="Proteomes" id="UP001138751"/>
    </source>
</evidence>
<evidence type="ECO:0000256" key="2">
    <source>
        <dbReference type="ARBA" id="ARBA00022475"/>
    </source>
</evidence>
<dbReference type="SUPFAM" id="SSF58104">
    <property type="entry name" value="Methyl-accepting chemotaxis protein (MCP) signaling domain"/>
    <property type="match status" value="1"/>
</dbReference>
<proteinExistence type="predicted"/>
<dbReference type="Gene3D" id="3.30.450.20">
    <property type="entry name" value="PAS domain"/>
    <property type="match status" value="1"/>
</dbReference>
<dbReference type="GO" id="GO:0006935">
    <property type="term" value="P:chemotaxis"/>
    <property type="evidence" value="ECO:0007669"/>
    <property type="project" value="InterPro"/>
</dbReference>
<dbReference type="InterPro" id="IPR035965">
    <property type="entry name" value="PAS-like_dom_sf"/>
</dbReference>
<dbReference type="RefSeq" id="WP_211861218.1">
    <property type="nucleotide sequence ID" value="NZ_JAAEDM010000011.1"/>
</dbReference>
<dbReference type="InterPro" id="IPR004089">
    <property type="entry name" value="MCPsignal_dom"/>
</dbReference>
<dbReference type="Pfam" id="PF08447">
    <property type="entry name" value="PAS_3"/>
    <property type="match status" value="1"/>
</dbReference>
<dbReference type="Proteomes" id="UP001138751">
    <property type="component" value="Unassembled WGS sequence"/>
</dbReference>
<dbReference type="PANTHER" id="PTHR32089">
    <property type="entry name" value="METHYL-ACCEPTING CHEMOTAXIS PROTEIN MCPB"/>
    <property type="match status" value="1"/>
</dbReference>
<protein>
    <submittedName>
        <fullName evidence="12">PAS domain-containing protein</fullName>
    </submittedName>
</protein>
<evidence type="ECO:0000256" key="9">
    <source>
        <dbReference type="SAM" id="Phobius"/>
    </source>
</evidence>
<keyword evidence="6 7" id="KW-0807">Transducer</keyword>
<keyword evidence="13" id="KW-1185">Reference proteome</keyword>
<dbReference type="NCBIfam" id="TIGR00229">
    <property type="entry name" value="sensory_box"/>
    <property type="match status" value="1"/>
</dbReference>
<reference evidence="12" key="1">
    <citation type="submission" date="2020-01" db="EMBL/GenBank/DDBJ databases">
        <authorList>
            <person name="Rat A."/>
        </authorList>
    </citation>
    <scope>NUCLEOTIDE SEQUENCE</scope>
    <source>
        <strain evidence="12">LMG 31231</strain>
    </source>
</reference>
<keyword evidence="4 9" id="KW-1133">Transmembrane helix</keyword>
<feature type="transmembrane region" description="Helical" evidence="9">
    <location>
        <begin position="350"/>
        <end position="369"/>
    </location>
</feature>
<dbReference type="Pfam" id="PF02203">
    <property type="entry name" value="TarH"/>
    <property type="match status" value="1"/>
</dbReference>
<evidence type="ECO:0000256" key="7">
    <source>
        <dbReference type="PROSITE-ProRule" id="PRU00284"/>
    </source>
</evidence>
<dbReference type="GO" id="GO:0005886">
    <property type="term" value="C:plasma membrane"/>
    <property type="evidence" value="ECO:0007669"/>
    <property type="project" value="UniProtKB-SubCell"/>
</dbReference>
<dbReference type="EMBL" id="JAAEDM010000011">
    <property type="protein sequence ID" value="MBR0670846.1"/>
    <property type="molecule type" value="Genomic_DNA"/>
</dbReference>
<dbReference type="SUPFAM" id="SSF55785">
    <property type="entry name" value="PYP-like sensor domain (PAS domain)"/>
    <property type="match status" value="1"/>
</dbReference>
<evidence type="ECO:0000256" key="4">
    <source>
        <dbReference type="ARBA" id="ARBA00022989"/>
    </source>
</evidence>
<keyword evidence="8" id="KW-0175">Coiled coil</keyword>
<evidence type="ECO:0000256" key="6">
    <source>
        <dbReference type="ARBA" id="ARBA00023224"/>
    </source>
</evidence>
<feature type="domain" description="Methyl-accepting transducer" evidence="10">
    <location>
        <begin position="460"/>
        <end position="682"/>
    </location>
</feature>
<dbReference type="PROSITE" id="PS50112">
    <property type="entry name" value="PAS"/>
    <property type="match status" value="1"/>
</dbReference>
<dbReference type="PANTHER" id="PTHR32089:SF112">
    <property type="entry name" value="LYSOZYME-LIKE PROTEIN-RELATED"/>
    <property type="match status" value="1"/>
</dbReference>
<reference evidence="12" key="2">
    <citation type="journal article" date="2021" name="Syst. Appl. Microbiol.">
        <title>Roseomonas hellenica sp. nov., isolated from roots of wild-growing Alkanna tinctoria.</title>
        <authorList>
            <person name="Rat A."/>
            <person name="Naranjo H.D."/>
            <person name="Lebbe L."/>
            <person name="Cnockaert M."/>
            <person name="Krigas N."/>
            <person name="Grigoriadou K."/>
            <person name="Maloupa E."/>
            <person name="Willems A."/>
        </authorList>
    </citation>
    <scope>NUCLEOTIDE SEQUENCE</scope>
    <source>
        <strain evidence="12">LMG 31231</strain>
    </source>
</reference>
<comment type="subcellular location">
    <subcellularLocation>
        <location evidence="1">Cell membrane</location>
        <topology evidence="1">Multi-pass membrane protein</topology>
    </subcellularLocation>
</comment>
<gene>
    <name evidence="12" type="ORF">GXW76_06650</name>
</gene>
<dbReference type="Pfam" id="PF00015">
    <property type="entry name" value="MCPsignal"/>
    <property type="match status" value="1"/>
</dbReference>
<dbReference type="InterPro" id="IPR013655">
    <property type="entry name" value="PAS_fold_3"/>
</dbReference>
<dbReference type="AlphaFoldDB" id="A0A9X9WUL7"/>
<feature type="domain" description="PAS" evidence="11">
    <location>
        <begin position="4"/>
        <end position="50"/>
    </location>
</feature>
<dbReference type="PROSITE" id="PS50111">
    <property type="entry name" value="CHEMOTAXIS_TRANSDUC_2"/>
    <property type="match status" value="1"/>
</dbReference>